<evidence type="ECO:0000313" key="2">
    <source>
        <dbReference type="Proteomes" id="UP001250538"/>
    </source>
</evidence>
<proteinExistence type="predicted"/>
<dbReference type="RefSeq" id="WP_315745256.1">
    <property type="nucleotide sequence ID" value="NZ_JAVYAA010000002.1"/>
</dbReference>
<comment type="caution">
    <text evidence="1">The sequence shown here is derived from an EMBL/GenBank/DDBJ whole genome shotgun (WGS) entry which is preliminary data.</text>
</comment>
<organism evidence="1 2">
    <name type="scientific">Paenibacillus suaedae</name>
    <dbReference type="NCBI Taxonomy" id="3077233"/>
    <lineage>
        <taxon>Bacteria</taxon>
        <taxon>Bacillati</taxon>
        <taxon>Bacillota</taxon>
        <taxon>Bacilli</taxon>
        <taxon>Bacillales</taxon>
        <taxon>Paenibacillaceae</taxon>
        <taxon>Paenibacillus</taxon>
    </lineage>
</organism>
<sequence>MNCTLNLYKDIIIEFNPEIICGEVHPQSWMKYQNDKSLRGYWGEPASEYWDLIFPLCEQHNIEFVPIDWFELDVWNNFDPFALCNEIEREKYERIEEEWFEKQLKTHSVGTIPFNSDVYDLVTREKYEWISNINPRAHNFRWTIRNQIMIERLKNTIKANPHKKILCIVGADHNYCFKEELENEPIKLVYPLINGQKNI</sequence>
<protein>
    <submittedName>
        <fullName evidence="1">Uncharacterized protein</fullName>
    </submittedName>
</protein>
<keyword evidence="2" id="KW-1185">Reference proteome</keyword>
<name>A0AAJ2N4F9_9BACL</name>
<accession>A0AAJ2N4F9</accession>
<evidence type="ECO:0000313" key="1">
    <source>
        <dbReference type="EMBL" id="MDT8976590.1"/>
    </source>
</evidence>
<gene>
    <name evidence="1" type="ORF">RQP50_10085</name>
</gene>
<dbReference type="Proteomes" id="UP001250538">
    <property type="component" value="Unassembled WGS sequence"/>
</dbReference>
<dbReference type="AlphaFoldDB" id="A0AAJ2N4F9"/>
<reference evidence="2" key="1">
    <citation type="submission" date="2023-09" db="EMBL/GenBank/DDBJ databases">
        <title>Paenibacillus sp. chi10 Genome sequencing and assembly.</title>
        <authorList>
            <person name="Kim I."/>
        </authorList>
    </citation>
    <scope>NUCLEOTIDE SEQUENCE [LARGE SCALE GENOMIC DNA]</scope>
    <source>
        <strain evidence="2">chi10</strain>
    </source>
</reference>
<dbReference type="EMBL" id="JAVYAA010000002">
    <property type="protein sequence ID" value="MDT8976590.1"/>
    <property type="molecule type" value="Genomic_DNA"/>
</dbReference>